<evidence type="ECO:0000313" key="1">
    <source>
        <dbReference type="EMBL" id="JAH39723.1"/>
    </source>
</evidence>
<proteinExistence type="predicted"/>
<protein>
    <submittedName>
        <fullName evidence="1">Uncharacterized protein</fullName>
    </submittedName>
</protein>
<accession>A0A0E9SGW0</accession>
<reference evidence="1" key="1">
    <citation type="submission" date="2014-11" db="EMBL/GenBank/DDBJ databases">
        <authorList>
            <person name="Amaro Gonzalez C."/>
        </authorList>
    </citation>
    <scope>NUCLEOTIDE SEQUENCE</scope>
</reference>
<dbReference type="EMBL" id="GBXM01068854">
    <property type="protein sequence ID" value="JAH39723.1"/>
    <property type="molecule type" value="Transcribed_RNA"/>
</dbReference>
<organism evidence="1">
    <name type="scientific">Anguilla anguilla</name>
    <name type="common">European freshwater eel</name>
    <name type="synonym">Muraena anguilla</name>
    <dbReference type="NCBI Taxonomy" id="7936"/>
    <lineage>
        <taxon>Eukaryota</taxon>
        <taxon>Metazoa</taxon>
        <taxon>Chordata</taxon>
        <taxon>Craniata</taxon>
        <taxon>Vertebrata</taxon>
        <taxon>Euteleostomi</taxon>
        <taxon>Actinopterygii</taxon>
        <taxon>Neopterygii</taxon>
        <taxon>Teleostei</taxon>
        <taxon>Anguilliformes</taxon>
        <taxon>Anguillidae</taxon>
        <taxon>Anguilla</taxon>
    </lineage>
</organism>
<name>A0A0E9SGW0_ANGAN</name>
<dbReference type="AlphaFoldDB" id="A0A0E9SGW0"/>
<reference evidence="1" key="2">
    <citation type="journal article" date="2015" name="Fish Shellfish Immunol.">
        <title>Early steps in the European eel (Anguilla anguilla)-Vibrio vulnificus interaction in the gills: Role of the RtxA13 toxin.</title>
        <authorList>
            <person name="Callol A."/>
            <person name="Pajuelo D."/>
            <person name="Ebbesson L."/>
            <person name="Teles M."/>
            <person name="MacKenzie S."/>
            <person name="Amaro C."/>
        </authorList>
    </citation>
    <scope>NUCLEOTIDE SEQUENCE</scope>
</reference>
<sequence>MRLSMDWITATTVTLTLLTGEASVLICRKNTNQIDVHHFCSFTLKLRMFLLNYYVIKISGEIIYVKVGKKDMT</sequence>